<name>A0A917TFV5_9ACTN</name>
<dbReference type="RefSeq" id="WP_190249750.1">
    <property type="nucleotide sequence ID" value="NZ_BMPI01000009.1"/>
</dbReference>
<feature type="domain" description="Transcription regulator PadR N-terminal" evidence="2">
    <location>
        <begin position="36"/>
        <end position="81"/>
    </location>
</feature>
<dbReference type="PANTHER" id="PTHR33169:SF14">
    <property type="entry name" value="TRANSCRIPTIONAL REGULATOR RV3488"/>
    <property type="match status" value="1"/>
</dbReference>
<proteinExistence type="predicted"/>
<dbReference type="InterPro" id="IPR036388">
    <property type="entry name" value="WH-like_DNA-bd_sf"/>
</dbReference>
<dbReference type="EMBL" id="BMPI01000009">
    <property type="protein sequence ID" value="GGM21224.1"/>
    <property type="molecule type" value="Genomic_DNA"/>
</dbReference>
<comment type="caution">
    <text evidence="3">The sequence shown here is derived from an EMBL/GenBank/DDBJ whole genome shotgun (WGS) entry which is preliminary data.</text>
</comment>
<dbReference type="SUPFAM" id="SSF46785">
    <property type="entry name" value="Winged helix' DNA-binding domain"/>
    <property type="match status" value="1"/>
</dbReference>
<dbReference type="InterPro" id="IPR036390">
    <property type="entry name" value="WH_DNA-bd_sf"/>
</dbReference>
<dbReference type="AlphaFoldDB" id="A0A917TFV5"/>
<accession>A0A917TFV5</accession>
<evidence type="ECO:0000313" key="3">
    <source>
        <dbReference type="EMBL" id="GGM21224.1"/>
    </source>
</evidence>
<gene>
    <name evidence="3" type="ORF">GCM10007977_022910</name>
</gene>
<dbReference type="InterPro" id="IPR052509">
    <property type="entry name" value="Metal_resp_DNA-bind_regulator"/>
</dbReference>
<evidence type="ECO:0000256" key="1">
    <source>
        <dbReference type="SAM" id="MobiDB-lite"/>
    </source>
</evidence>
<keyword evidence="4" id="KW-1185">Reference proteome</keyword>
<reference evidence="3" key="1">
    <citation type="journal article" date="2014" name="Int. J. Syst. Evol. Microbiol.">
        <title>Complete genome sequence of Corynebacterium casei LMG S-19264T (=DSM 44701T), isolated from a smear-ripened cheese.</title>
        <authorList>
            <consortium name="US DOE Joint Genome Institute (JGI-PGF)"/>
            <person name="Walter F."/>
            <person name="Albersmeier A."/>
            <person name="Kalinowski J."/>
            <person name="Ruckert C."/>
        </authorList>
    </citation>
    <scope>NUCLEOTIDE SEQUENCE</scope>
    <source>
        <strain evidence="3">JCM 19831</strain>
    </source>
</reference>
<protein>
    <recommendedName>
        <fullName evidence="2">Transcription regulator PadR N-terminal domain-containing protein</fullName>
    </recommendedName>
</protein>
<dbReference type="PANTHER" id="PTHR33169">
    <property type="entry name" value="PADR-FAMILY TRANSCRIPTIONAL REGULATOR"/>
    <property type="match status" value="1"/>
</dbReference>
<reference evidence="3" key="2">
    <citation type="submission" date="2020-09" db="EMBL/GenBank/DDBJ databases">
        <authorList>
            <person name="Sun Q."/>
            <person name="Ohkuma M."/>
        </authorList>
    </citation>
    <scope>NUCLEOTIDE SEQUENCE</scope>
    <source>
        <strain evidence="3">JCM 19831</strain>
    </source>
</reference>
<dbReference type="Pfam" id="PF03551">
    <property type="entry name" value="PadR"/>
    <property type="match status" value="1"/>
</dbReference>
<evidence type="ECO:0000259" key="2">
    <source>
        <dbReference type="Pfam" id="PF03551"/>
    </source>
</evidence>
<sequence>MPRLPHSSPQTLRVFDALLAEPATWRYGYDLSRETGLASGSLYPILIRLAEADLLETRWEPAEQPGRPPRHLYRLTADGAALALQRRREAAARAAARPATRPVPRTAS</sequence>
<dbReference type="InterPro" id="IPR005149">
    <property type="entry name" value="Tscrpt_reg_PadR_N"/>
</dbReference>
<evidence type="ECO:0000313" key="4">
    <source>
        <dbReference type="Proteomes" id="UP000642070"/>
    </source>
</evidence>
<feature type="region of interest" description="Disordered" evidence="1">
    <location>
        <begin position="87"/>
        <end position="108"/>
    </location>
</feature>
<feature type="compositionally biased region" description="Low complexity" evidence="1">
    <location>
        <begin position="92"/>
        <end position="108"/>
    </location>
</feature>
<dbReference type="Proteomes" id="UP000642070">
    <property type="component" value="Unassembled WGS sequence"/>
</dbReference>
<dbReference type="Gene3D" id="1.10.10.10">
    <property type="entry name" value="Winged helix-like DNA-binding domain superfamily/Winged helix DNA-binding domain"/>
    <property type="match status" value="1"/>
</dbReference>
<organism evidence="3 4">
    <name type="scientific">Dactylosporangium sucinum</name>
    <dbReference type="NCBI Taxonomy" id="1424081"/>
    <lineage>
        <taxon>Bacteria</taxon>
        <taxon>Bacillati</taxon>
        <taxon>Actinomycetota</taxon>
        <taxon>Actinomycetes</taxon>
        <taxon>Micromonosporales</taxon>
        <taxon>Micromonosporaceae</taxon>
        <taxon>Dactylosporangium</taxon>
    </lineage>
</organism>